<reference evidence="1 2" key="1">
    <citation type="journal article" date="2023" name="ACS Omega">
        <title>Identification of the Neoaspergillic Acid Biosynthesis Gene Cluster by Establishing an In Vitro CRISPR-Ribonucleoprotein Genetic System in Aspergillus melleus.</title>
        <authorList>
            <person name="Yuan B."/>
            <person name="Grau M.F."/>
            <person name="Murata R.M."/>
            <person name="Torok T."/>
            <person name="Venkateswaran K."/>
            <person name="Stajich J.E."/>
            <person name="Wang C.C.C."/>
        </authorList>
    </citation>
    <scope>NUCLEOTIDE SEQUENCE [LARGE SCALE GENOMIC DNA]</scope>
    <source>
        <strain evidence="1 2">IMV 1140</strain>
    </source>
</reference>
<dbReference type="Proteomes" id="UP001177260">
    <property type="component" value="Unassembled WGS sequence"/>
</dbReference>
<gene>
    <name evidence="1" type="ORF">N8T08_005634</name>
</gene>
<organism evidence="1 2">
    <name type="scientific">Aspergillus melleus</name>
    <dbReference type="NCBI Taxonomy" id="138277"/>
    <lineage>
        <taxon>Eukaryota</taxon>
        <taxon>Fungi</taxon>
        <taxon>Dikarya</taxon>
        <taxon>Ascomycota</taxon>
        <taxon>Pezizomycotina</taxon>
        <taxon>Eurotiomycetes</taxon>
        <taxon>Eurotiomycetidae</taxon>
        <taxon>Eurotiales</taxon>
        <taxon>Aspergillaceae</taxon>
        <taxon>Aspergillus</taxon>
        <taxon>Aspergillus subgen. Circumdati</taxon>
    </lineage>
</organism>
<keyword evidence="2" id="KW-1185">Reference proteome</keyword>
<protein>
    <submittedName>
        <fullName evidence="1">Uncharacterized protein</fullName>
    </submittedName>
</protein>
<accession>A0ACC3B215</accession>
<dbReference type="EMBL" id="JAOPJF010000032">
    <property type="protein sequence ID" value="KAK1144221.1"/>
    <property type="molecule type" value="Genomic_DNA"/>
</dbReference>
<evidence type="ECO:0000313" key="1">
    <source>
        <dbReference type="EMBL" id="KAK1144221.1"/>
    </source>
</evidence>
<sequence>MSNTTHPTIVPMNGSSWGPEAIGTLTFGLVATLLSMVSLVMACIKYAWCPWQISNSSEALVDEEIGLPHAGDTSPGNQSQVDITDLRPGSGQSFVP</sequence>
<evidence type="ECO:0000313" key="2">
    <source>
        <dbReference type="Proteomes" id="UP001177260"/>
    </source>
</evidence>
<proteinExistence type="predicted"/>
<comment type="caution">
    <text evidence="1">The sequence shown here is derived from an EMBL/GenBank/DDBJ whole genome shotgun (WGS) entry which is preliminary data.</text>
</comment>
<name>A0ACC3B215_9EURO</name>